<evidence type="ECO:0000313" key="2">
    <source>
        <dbReference type="EMBL" id="POS81941.1"/>
    </source>
</evidence>
<dbReference type="OrthoDB" id="3598344at2759"/>
<gene>
    <name evidence="2" type="ORF">EPUL_006228</name>
</gene>
<feature type="compositionally biased region" description="Polar residues" evidence="1">
    <location>
        <begin position="496"/>
        <end position="532"/>
    </location>
</feature>
<accession>A0A2S4PIS0</accession>
<feature type="region of interest" description="Disordered" evidence="1">
    <location>
        <begin position="1"/>
        <end position="70"/>
    </location>
</feature>
<keyword evidence="3" id="KW-1185">Reference proteome</keyword>
<feature type="non-terminal residue" evidence="2">
    <location>
        <position position="1"/>
    </location>
</feature>
<dbReference type="Proteomes" id="UP000237438">
    <property type="component" value="Unassembled WGS sequence"/>
</dbReference>
<evidence type="ECO:0000256" key="1">
    <source>
        <dbReference type="SAM" id="MobiDB-lite"/>
    </source>
</evidence>
<dbReference type="EMBL" id="PEDP01005753">
    <property type="protein sequence ID" value="POS81941.1"/>
    <property type="molecule type" value="Genomic_DNA"/>
</dbReference>
<reference evidence="2 3" key="1">
    <citation type="submission" date="2017-10" db="EMBL/GenBank/DDBJ databases">
        <title>Development of genomic resources for the powdery mildew, Erysiphe pulchra.</title>
        <authorList>
            <person name="Wadl P.A."/>
            <person name="Mack B.M."/>
            <person name="Moore G."/>
            <person name="Beltz S.B."/>
        </authorList>
    </citation>
    <scope>NUCLEOTIDE SEQUENCE [LARGE SCALE GENOMIC DNA]</scope>
    <source>
        <strain evidence="2">Cflorida</strain>
    </source>
</reference>
<feature type="compositionally biased region" description="Pro residues" evidence="1">
    <location>
        <begin position="11"/>
        <end position="22"/>
    </location>
</feature>
<sequence length="532" mass="58263">TQAPSTEKSHQPPPIPPIPNSPSPIASISSPSNPTSSNSTLDSRQFLKPVAPSKRTLPEKPQNKSWNTSDHENAFLPQELAEIIATRQRRELSTLANFTNEIEKEEVVAFKTYLRQAIANFAAADSHPSPPQVPIHTRPSKGHGKGNDKNPTKKITIATPRIILNKAANQGTYKEVALPKIPQVNGNTWAVVARKGQKKANLVNNTNDTKTRASAGYKNAPRAVNKDNSAPVSDKRLFVRLPHEHEWRKLSPAGVREVVVRKLSISPTLIGKIKPVRSGFALSPCNTEARDKILNAGNGLFLTGAKLEAATNWVPVLIPTVPAFIRKEEGEVEVSNTMLADEVERVCSVRPAHLKLYGGNKAEAPHRTWMAFFSKAPRGSFKVFDESGKARPFKKQQTVNFCNRCNRHHPTKNCSRAPSCGNCGSTNHSEDLCMAATKCRNCGSPHRSDSSRCLARPTHSGAPTKEQIKTYRQTGEREFQALLRAKVAKESAATAEKTNNNMLSSQEIEPDSSNNNSLASSVDNSTDNAIRL</sequence>
<dbReference type="STRING" id="225359.A0A2S4PIS0"/>
<feature type="region of interest" description="Disordered" evidence="1">
    <location>
        <begin position="492"/>
        <end position="532"/>
    </location>
</feature>
<feature type="region of interest" description="Disordered" evidence="1">
    <location>
        <begin position="445"/>
        <end position="465"/>
    </location>
</feature>
<dbReference type="AlphaFoldDB" id="A0A2S4PIS0"/>
<feature type="region of interest" description="Disordered" evidence="1">
    <location>
        <begin position="124"/>
        <end position="153"/>
    </location>
</feature>
<protein>
    <submittedName>
        <fullName evidence="2">Uncharacterized protein</fullName>
    </submittedName>
</protein>
<name>A0A2S4PIS0_9PEZI</name>
<proteinExistence type="predicted"/>
<evidence type="ECO:0000313" key="3">
    <source>
        <dbReference type="Proteomes" id="UP000237438"/>
    </source>
</evidence>
<organism evidence="2 3">
    <name type="scientific">Erysiphe pulchra</name>
    <dbReference type="NCBI Taxonomy" id="225359"/>
    <lineage>
        <taxon>Eukaryota</taxon>
        <taxon>Fungi</taxon>
        <taxon>Dikarya</taxon>
        <taxon>Ascomycota</taxon>
        <taxon>Pezizomycotina</taxon>
        <taxon>Leotiomycetes</taxon>
        <taxon>Erysiphales</taxon>
        <taxon>Erysiphaceae</taxon>
        <taxon>Erysiphe</taxon>
    </lineage>
</organism>
<comment type="caution">
    <text evidence="2">The sequence shown here is derived from an EMBL/GenBank/DDBJ whole genome shotgun (WGS) entry which is preliminary data.</text>
</comment>
<feature type="compositionally biased region" description="Low complexity" evidence="1">
    <location>
        <begin position="23"/>
        <end position="39"/>
    </location>
</feature>